<evidence type="ECO:0000256" key="2">
    <source>
        <dbReference type="ARBA" id="ARBA00022737"/>
    </source>
</evidence>
<keyword evidence="3 5" id="KW-0863">Zinc-finger</keyword>
<gene>
    <name evidence="7" type="ORF">LARSCL_LOCUS13613</name>
</gene>
<feature type="domain" description="C2H2-type" evidence="6">
    <location>
        <begin position="1034"/>
        <end position="1061"/>
    </location>
</feature>
<keyword evidence="1" id="KW-0479">Metal-binding</keyword>
<evidence type="ECO:0000313" key="7">
    <source>
        <dbReference type="EMBL" id="CAL1285282.1"/>
    </source>
</evidence>
<comment type="caution">
    <text evidence="7">The sequence shown here is derived from an EMBL/GenBank/DDBJ whole genome shotgun (WGS) entry which is preliminary data.</text>
</comment>
<sequence>MAAPYGSRNSNNKRLTVYESCKKLIESRKPVPQVCKSQNETPNFYQACKQYVERQQEIMKGNIDVKFRLELQSTLELFVENMGYLLQKLPNIDQDVAEKRSDSRFNKSVDANVCIKSQRLKMKLFACPKCDAKFENILQLGLHFKQNHLKNRGGKLVVLKSSEMSTPELSQYSNKRLAVYEYEAKLKEILESGLLFEQNYLKNRGDSCSVVENSEVADVQEAQNSTNKTPTVYACDSKYEEILESGLHLKQNYLENSVDPCGVLKSSEMTDPHEAENSINKKPLVYECDSRFGEILESKLQLEQNHLENSGGSCAAFKSSIMADSQKTQNSTIKIPTVCKCDAKFEDELESGLHFEQNQLENRSPSGVFKSSAISDLQEVRNYTNKRPTVYECDSKFEEILESELQVERHFENAASPCGVLKGSEMADPQETQISIKKRPTVYEYDAKYEEELESGLHSEQNHLENIGGLCAGLKISKMVDSHGIQNSTNKRLSVYESCKKIIEARNQIQKSLSHTNSSVSKPRKLVQQNCNSSNENSIFFQQWEQQQKRNESSGLNLFTCPNCDGKFEGEQKFAIHLLKYPAKKRAHLTIPVDCNLYPIKFPSEKDSDIHYQSHVVKCQQQKLNDKEVELQSSMEKISNKYDSFVGNMNSFLDKLPTKDQDLSKKKTDSRFLKENTETNSLVKSQNLKMYLFTCSKCDVKFEREHELRLHLQENHSEIKRCLAVPVECKLCQMKFYTKKGYANHFRSHVIENQQQTINDKEVELQSSMKKISNKFEMFAENMSSLLEELPTVLQDPLAKNLSSRFNKESTEKNFQLKSSKLFVCSKCNAKYEGEHELVLHLRVNHSNKRGRLAIPVKCKLCQNIFPSKKDYIIHFRTHSEKKLESPSNEKLCLPNVLYSSKGAKDKKPRRSVWDDCKKVLTEKSSQQVSSANSTCVVPKLPISKKVVFMNTYPDDKYFKTPPDKTQKIRPTVTNFRPIVKNVNYSSQNSIYCDCTSDQQLFSESKHSDDLQSDNLMYLKTEAMDVTETDTPNFTCNFCGISFQEINKFEAHHSTHLDDEFCQIREGDEELHVCNICGGCFTEINAFHSHILTHVKKELV</sequence>
<feature type="domain" description="C2H2-type" evidence="6">
    <location>
        <begin position="125"/>
        <end position="153"/>
    </location>
</feature>
<organism evidence="7 8">
    <name type="scientific">Larinioides sclopetarius</name>
    <dbReference type="NCBI Taxonomy" id="280406"/>
    <lineage>
        <taxon>Eukaryota</taxon>
        <taxon>Metazoa</taxon>
        <taxon>Ecdysozoa</taxon>
        <taxon>Arthropoda</taxon>
        <taxon>Chelicerata</taxon>
        <taxon>Arachnida</taxon>
        <taxon>Araneae</taxon>
        <taxon>Araneomorphae</taxon>
        <taxon>Entelegynae</taxon>
        <taxon>Araneoidea</taxon>
        <taxon>Araneidae</taxon>
        <taxon>Larinioides</taxon>
    </lineage>
</organism>
<dbReference type="AlphaFoldDB" id="A0AAV2AN67"/>
<dbReference type="PROSITE" id="PS00028">
    <property type="entry name" value="ZINC_FINGER_C2H2_1"/>
    <property type="match status" value="7"/>
</dbReference>
<dbReference type="EMBL" id="CAXIEN010000189">
    <property type="protein sequence ID" value="CAL1285282.1"/>
    <property type="molecule type" value="Genomic_DNA"/>
</dbReference>
<accession>A0AAV2AN67</accession>
<keyword evidence="4" id="KW-0862">Zinc</keyword>
<dbReference type="PROSITE" id="PS50157">
    <property type="entry name" value="ZINC_FINGER_C2H2_2"/>
    <property type="match status" value="7"/>
</dbReference>
<proteinExistence type="predicted"/>
<evidence type="ECO:0000256" key="4">
    <source>
        <dbReference type="ARBA" id="ARBA00022833"/>
    </source>
</evidence>
<evidence type="ECO:0000256" key="3">
    <source>
        <dbReference type="ARBA" id="ARBA00022771"/>
    </source>
</evidence>
<dbReference type="InterPro" id="IPR036236">
    <property type="entry name" value="Znf_C2H2_sf"/>
</dbReference>
<dbReference type="PANTHER" id="PTHR24379:SF127">
    <property type="entry name" value="BLOODY FINGERS-RELATED"/>
    <property type="match status" value="1"/>
</dbReference>
<evidence type="ECO:0000259" key="6">
    <source>
        <dbReference type="PROSITE" id="PS50157"/>
    </source>
</evidence>
<dbReference type="PANTHER" id="PTHR24379">
    <property type="entry name" value="KRAB AND ZINC FINGER DOMAIN-CONTAINING"/>
    <property type="match status" value="1"/>
</dbReference>
<reference evidence="7 8" key="1">
    <citation type="submission" date="2024-04" db="EMBL/GenBank/DDBJ databases">
        <authorList>
            <person name="Rising A."/>
            <person name="Reimegard J."/>
            <person name="Sonavane S."/>
            <person name="Akerstrom W."/>
            <person name="Nylinder S."/>
            <person name="Hedman E."/>
            <person name="Kallberg Y."/>
        </authorList>
    </citation>
    <scope>NUCLEOTIDE SEQUENCE [LARGE SCALE GENOMIC DNA]</scope>
</reference>
<feature type="domain" description="C2H2-type" evidence="6">
    <location>
        <begin position="1072"/>
        <end position="1099"/>
    </location>
</feature>
<dbReference type="Gene3D" id="3.30.160.60">
    <property type="entry name" value="Classic Zinc Finger"/>
    <property type="match status" value="3"/>
</dbReference>
<feature type="domain" description="C2H2-type" evidence="6">
    <location>
        <begin position="857"/>
        <end position="884"/>
    </location>
</feature>
<dbReference type="GO" id="GO:0000977">
    <property type="term" value="F:RNA polymerase II transcription regulatory region sequence-specific DNA binding"/>
    <property type="evidence" value="ECO:0007669"/>
    <property type="project" value="TreeGrafter"/>
</dbReference>
<dbReference type="GO" id="GO:0000981">
    <property type="term" value="F:DNA-binding transcription factor activity, RNA polymerase II-specific"/>
    <property type="evidence" value="ECO:0007669"/>
    <property type="project" value="TreeGrafter"/>
</dbReference>
<keyword evidence="8" id="KW-1185">Reference proteome</keyword>
<evidence type="ECO:0000313" key="8">
    <source>
        <dbReference type="Proteomes" id="UP001497382"/>
    </source>
</evidence>
<dbReference type="GO" id="GO:0008270">
    <property type="term" value="F:zinc ion binding"/>
    <property type="evidence" value="ECO:0007669"/>
    <property type="project" value="UniProtKB-KW"/>
</dbReference>
<dbReference type="Proteomes" id="UP001497382">
    <property type="component" value="Unassembled WGS sequence"/>
</dbReference>
<dbReference type="InterPro" id="IPR013087">
    <property type="entry name" value="Znf_C2H2_type"/>
</dbReference>
<protein>
    <recommendedName>
        <fullName evidence="6">C2H2-type domain-containing protein</fullName>
    </recommendedName>
</protein>
<feature type="domain" description="C2H2-type" evidence="6">
    <location>
        <begin position="727"/>
        <end position="754"/>
    </location>
</feature>
<evidence type="ECO:0000256" key="1">
    <source>
        <dbReference type="ARBA" id="ARBA00022723"/>
    </source>
</evidence>
<keyword evidence="2" id="KW-0677">Repeat</keyword>
<feature type="domain" description="C2H2-type" evidence="6">
    <location>
        <begin position="823"/>
        <end position="851"/>
    </location>
</feature>
<dbReference type="SMART" id="SM00355">
    <property type="entry name" value="ZnF_C2H2"/>
    <property type="match status" value="8"/>
</dbReference>
<evidence type="ECO:0000256" key="5">
    <source>
        <dbReference type="PROSITE-ProRule" id="PRU00042"/>
    </source>
</evidence>
<dbReference type="SUPFAM" id="SSF57667">
    <property type="entry name" value="beta-beta-alpha zinc fingers"/>
    <property type="match status" value="2"/>
</dbReference>
<dbReference type="GO" id="GO:0005634">
    <property type="term" value="C:nucleus"/>
    <property type="evidence" value="ECO:0007669"/>
    <property type="project" value="TreeGrafter"/>
</dbReference>
<feature type="domain" description="C2H2-type" evidence="6">
    <location>
        <begin position="693"/>
        <end position="721"/>
    </location>
</feature>
<name>A0AAV2AN67_9ARAC</name>